<dbReference type="AlphaFoldDB" id="T0YEJ7"/>
<comment type="caution">
    <text evidence="7">The sequence shown here is derived from an EMBL/GenBank/DDBJ whole genome shotgun (WGS) entry which is preliminary data.</text>
</comment>
<keyword evidence="5" id="KW-0560">Oxidoreductase</keyword>
<evidence type="ECO:0000256" key="5">
    <source>
        <dbReference type="ARBA" id="ARBA00023002"/>
    </source>
</evidence>
<dbReference type="InterPro" id="IPR020843">
    <property type="entry name" value="ER"/>
</dbReference>
<sequence>MNPESMRAAIFHGSGRPLVVGEVPRPVPGPGEALVKVAACGFCHTDLHYRDHAVPTAKPPPLILGHEISGVVEELGAGSSGRSPGDRVLVPSVLPCGICEYCRSGRGNICPHLNMPGNHLDGGFAEFVRVPARDLVPLPHDLDLARSAVIADALTTPYHAVVHRARVKSGEWVVVVGCGGVGINAVQFAVAAGANVIAVDLRAEKREAARRLGACEMLDPAEHADLGREVRKRAGGGADVALEVVGKPETVSMALSVLRRGGRLCVVGYSDATVPVPLHRL</sequence>
<evidence type="ECO:0000256" key="2">
    <source>
        <dbReference type="ARBA" id="ARBA00008072"/>
    </source>
</evidence>
<dbReference type="InterPro" id="IPR002328">
    <property type="entry name" value="ADH_Zn_CS"/>
</dbReference>
<comment type="similarity">
    <text evidence="2">Belongs to the zinc-containing alcohol dehydrogenase family.</text>
</comment>
<evidence type="ECO:0000256" key="3">
    <source>
        <dbReference type="ARBA" id="ARBA00022723"/>
    </source>
</evidence>
<dbReference type="PANTHER" id="PTHR42940:SF8">
    <property type="entry name" value="VACUOLAR PROTEIN SORTING-ASSOCIATED PROTEIN 11"/>
    <property type="match status" value="1"/>
</dbReference>
<dbReference type="GO" id="GO:0005737">
    <property type="term" value="C:cytoplasm"/>
    <property type="evidence" value="ECO:0007669"/>
    <property type="project" value="TreeGrafter"/>
</dbReference>
<accession>T0YEJ7</accession>
<feature type="non-terminal residue" evidence="7">
    <location>
        <position position="281"/>
    </location>
</feature>
<dbReference type="GO" id="GO:0008270">
    <property type="term" value="F:zinc ion binding"/>
    <property type="evidence" value="ECO:0007669"/>
    <property type="project" value="InterPro"/>
</dbReference>
<proteinExistence type="inferred from homology"/>
<dbReference type="Pfam" id="PF08240">
    <property type="entry name" value="ADH_N"/>
    <property type="match status" value="1"/>
</dbReference>
<dbReference type="GO" id="GO:0004022">
    <property type="term" value="F:alcohol dehydrogenase (NAD+) activity"/>
    <property type="evidence" value="ECO:0007669"/>
    <property type="project" value="TreeGrafter"/>
</dbReference>
<dbReference type="SUPFAM" id="SSF51735">
    <property type="entry name" value="NAD(P)-binding Rossmann-fold domains"/>
    <property type="match status" value="1"/>
</dbReference>
<dbReference type="InterPro" id="IPR013154">
    <property type="entry name" value="ADH-like_N"/>
</dbReference>
<dbReference type="PANTHER" id="PTHR42940">
    <property type="entry name" value="ALCOHOL DEHYDROGENASE 1-RELATED"/>
    <property type="match status" value="1"/>
</dbReference>
<dbReference type="InterPro" id="IPR011032">
    <property type="entry name" value="GroES-like_sf"/>
</dbReference>
<evidence type="ECO:0000256" key="1">
    <source>
        <dbReference type="ARBA" id="ARBA00001947"/>
    </source>
</evidence>
<feature type="domain" description="Enoyl reductase (ER)" evidence="6">
    <location>
        <begin position="13"/>
        <end position="267"/>
    </location>
</feature>
<dbReference type="Pfam" id="PF00107">
    <property type="entry name" value="ADH_zinc_N"/>
    <property type="match status" value="1"/>
</dbReference>
<protein>
    <submittedName>
        <fullName evidence="7">Alcohol dehydrogenase zinc-binding domain protein</fullName>
    </submittedName>
</protein>
<evidence type="ECO:0000256" key="4">
    <source>
        <dbReference type="ARBA" id="ARBA00022833"/>
    </source>
</evidence>
<dbReference type="Gene3D" id="3.40.50.720">
    <property type="entry name" value="NAD(P)-binding Rossmann-like Domain"/>
    <property type="match status" value="1"/>
</dbReference>
<reference evidence="7" key="2">
    <citation type="journal article" date="2014" name="ISME J.">
        <title>Microbial stratification in low pH oxic and suboxic macroscopic growths along an acid mine drainage.</title>
        <authorList>
            <person name="Mendez-Garcia C."/>
            <person name="Mesa V."/>
            <person name="Sprenger R.R."/>
            <person name="Richter M."/>
            <person name="Diez M.S."/>
            <person name="Solano J."/>
            <person name="Bargiela R."/>
            <person name="Golyshina O.V."/>
            <person name="Manteca A."/>
            <person name="Ramos J.L."/>
            <person name="Gallego J.R."/>
            <person name="Llorente I."/>
            <person name="Martins Dos Santos V.A."/>
            <person name="Jensen O.N."/>
            <person name="Pelaez A.I."/>
            <person name="Sanchez J."/>
            <person name="Ferrer M."/>
        </authorList>
    </citation>
    <scope>NUCLEOTIDE SEQUENCE</scope>
</reference>
<dbReference type="SMART" id="SM00829">
    <property type="entry name" value="PKS_ER"/>
    <property type="match status" value="1"/>
</dbReference>
<dbReference type="EMBL" id="AUZY01012086">
    <property type="protein sequence ID" value="EQD31548.1"/>
    <property type="molecule type" value="Genomic_DNA"/>
</dbReference>
<reference evidence="7" key="1">
    <citation type="submission" date="2013-08" db="EMBL/GenBank/DDBJ databases">
        <authorList>
            <person name="Mendez C."/>
            <person name="Richter M."/>
            <person name="Ferrer M."/>
            <person name="Sanchez J."/>
        </authorList>
    </citation>
    <scope>NUCLEOTIDE SEQUENCE</scope>
</reference>
<organism evidence="7">
    <name type="scientific">mine drainage metagenome</name>
    <dbReference type="NCBI Taxonomy" id="410659"/>
    <lineage>
        <taxon>unclassified sequences</taxon>
        <taxon>metagenomes</taxon>
        <taxon>ecological metagenomes</taxon>
    </lineage>
</organism>
<evidence type="ECO:0000313" key="7">
    <source>
        <dbReference type="EMBL" id="EQD31548.1"/>
    </source>
</evidence>
<comment type="cofactor">
    <cofactor evidence="1">
        <name>Zn(2+)</name>
        <dbReference type="ChEBI" id="CHEBI:29105"/>
    </cofactor>
</comment>
<dbReference type="PROSITE" id="PS00059">
    <property type="entry name" value="ADH_ZINC"/>
    <property type="match status" value="1"/>
</dbReference>
<dbReference type="SUPFAM" id="SSF50129">
    <property type="entry name" value="GroES-like"/>
    <property type="match status" value="1"/>
</dbReference>
<evidence type="ECO:0000259" key="6">
    <source>
        <dbReference type="SMART" id="SM00829"/>
    </source>
</evidence>
<name>T0YEJ7_9ZZZZ</name>
<gene>
    <name evidence="7" type="ORF">B1B_18075</name>
</gene>
<keyword evidence="3" id="KW-0479">Metal-binding</keyword>
<dbReference type="InterPro" id="IPR036291">
    <property type="entry name" value="NAD(P)-bd_dom_sf"/>
</dbReference>
<keyword evidence="4" id="KW-0862">Zinc</keyword>
<dbReference type="Gene3D" id="3.90.180.10">
    <property type="entry name" value="Medium-chain alcohol dehydrogenases, catalytic domain"/>
    <property type="match status" value="1"/>
</dbReference>
<dbReference type="CDD" id="cd08254">
    <property type="entry name" value="hydroxyacyl_CoA_DH"/>
    <property type="match status" value="1"/>
</dbReference>
<dbReference type="InterPro" id="IPR013149">
    <property type="entry name" value="ADH-like_C"/>
</dbReference>